<evidence type="ECO:0000259" key="4">
    <source>
        <dbReference type="PROSITE" id="PS51323"/>
    </source>
</evidence>
<organism evidence="5 6">
    <name type="scientific">Hydra vulgaris</name>
    <name type="common">Hydra</name>
    <name type="synonym">Hydra attenuata</name>
    <dbReference type="NCBI Taxonomy" id="6087"/>
    <lineage>
        <taxon>Eukaryota</taxon>
        <taxon>Metazoa</taxon>
        <taxon>Cnidaria</taxon>
        <taxon>Hydrozoa</taxon>
        <taxon>Hydroidolina</taxon>
        <taxon>Anthoathecata</taxon>
        <taxon>Aplanulata</taxon>
        <taxon>Hydridae</taxon>
        <taxon>Hydra</taxon>
    </lineage>
</organism>
<accession>A0ABM4B7X7</accession>
<feature type="signal peptide" evidence="2">
    <location>
        <begin position="1"/>
        <end position="19"/>
    </location>
</feature>
<dbReference type="PROSITE" id="PS51252">
    <property type="entry name" value="ANTISTASIN"/>
    <property type="match status" value="2"/>
</dbReference>
<dbReference type="Gene3D" id="4.10.40.20">
    <property type="match status" value="1"/>
</dbReference>
<dbReference type="InterPro" id="IPR011061">
    <property type="entry name" value="Hirudin/antistatin"/>
</dbReference>
<feature type="domain" description="Antistasin-like" evidence="3">
    <location>
        <begin position="89"/>
        <end position="117"/>
    </location>
</feature>
<sequence>MKHIWALFLFASICYTTTALKCMNCALVRCKSPVGCKGKAGTVKDLCGCCDVCAQASGEKCGGSRLNAKKCGNQLECVKKNSTDLMGICRPKCGPVCKIFCPYGNVLDKNGCPTCRCKTQPTCGPVCMIYCVNGNVLDGRRCPTCSCNKIPKCVSKQYSIEDINFKQKCPSIACPLIKCAYGHVLDQNGCKTCSCRTLPALCTKDGCCKEPTRFCNKHKNCCIHDSTCLSYSGWYRS</sequence>
<dbReference type="SMART" id="SM00121">
    <property type="entry name" value="IB"/>
    <property type="match status" value="1"/>
</dbReference>
<dbReference type="Pfam" id="PF02822">
    <property type="entry name" value="Antistasin"/>
    <property type="match status" value="2"/>
</dbReference>
<gene>
    <name evidence="6" type="primary">LOC136075516</name>
</gene>
<evidence type="ECO:0000259" key="3">
    <source>
        <dbReference type="PROSITE" id="PS51252"/>
    </source>
</evidence>
<dbReference type="InterPro" id="IPR004094">
    <property type="entry name" value="Antistasin-like"/>
</dbReference>
<protein>
    <submittedName>
        <fullName evidence="6">Antistasin-like isoform X1</fullName>
    </submittedName>
</protein>
<evidence type="ECO:0000313" key="6">
    <source>
        <dbReference type="RefSeq" id="XP_065644974.1"/>
    </source>
</evidence>
<reference evidence="5" key="1">
    <citation type="submission" date="2025-05" db="UniProtKB">
        <authorList>
            <consortium name="RefSeq"/>
        </authorList>
    </citation>
    <scope>NUCLEOTIDE SEQUENCE [LARGE SCALE GENOMIC DNA]</scope>
</reference>
<keyword evidence="5" id="KW-1185">Reference proteome</keyword>
<proteinExistence type="predicted"/>
<dbReference type="SUPFAM" id="SSF57262">
    <property type="entry name" value="Leech antihemostatic proteins"/>
    <property type="match status" value="1"/>
</dbReference>
<keyword evidence="2" id="KW-0732">Signal</keyword>
<feature type="domain" description="IGFBP N-terminal" evidence="4">
    <location>
        <begin position="18"/>
        <end position="92"/>
    </location>
</feature>
<keyword evidence="1" id="KW-1015">Disulfide bond</keyword>
<feature type="chain" id="PRO_5045862676" evidence="2">
    <location>
        <begin position="20"/>
        <end position="237"/>
    </location>
</feature>
<reference evidence="6" key="2">
    <citation type="submission" date="2025-08" db="UniProtKB">
        <authorList>
            <consortium name="RefSeq"/>
        </authorList>
    </citation>
    <scope>IDENTIFICATION</scope>
</reference>
<dbReference type="InterPro" id="IPR009030">
    <property type="entry name" value="Growth_fac_rcpt_cys_sf"/>
</dbReference>
<dbReference type="RefSeq" id="XP_065644974.1">
    <property type="nucleotide sequence ID" value="XM_065788902.1"/>
</dbReference>
<dbReference type="InterPro" id="IPR000867">
    <property type="entry name" value="IGFBP-like"/>
</dbReference>
<dbReference type="Proteomes" id="UP001652625">
    <property type="component" value="Chromosome 01"/>
</dbReference>
<evidence type="ECO:0000256" key="1">
    <source>
        <dbReference type="ARBA" id="ARBA00023157"/>
    </source>
</evidence>
<dbReference type="Pfam" id="PF00219">
    <property type="entry name" value="IGFBP"/>
    <property type="match status" value="1"/>
</dbReference>
<dbReference type="PROSITE" id="PS51323">
    <property type="entry name" value="IGFBP_N_2"/>
    <property type="match status" value="1"/>
</dbReference>
<dbReference type="SUPFAM" id="SSF57184">
    <property type="entry name" value="Growth factor receptor domain"/>
    <property type="match status" value="1"/>
</dbReference>
<feature type="domain" description="Antistasin-like" evidence="3">
    <location>
        <begin position="169"/>
        <end position="195"/>
    </location>
</feature>
<name>A0ABM4B7X7_HYDVU</name>
<dbReference type="GeneID" id="136075516"/>
<evidence type="ECO:0000256" key="2">
    <source>
        <dbReference type="SAM" id="SignalP"/>
    </source>
</evidence>
<dbReference type="Gene3D" id="2.10.22.10">
    <property type="entry name" value="Antistasin, domain 1"/>
    <property type="match status" value="1"/>
</dbReference>
<evidence type="ECO:0000313" key="5">
    <source>
        <dbReference type="Proteomes" id="UP001652625"/>
    </source>
</evidence>